<dbReference type="EMBL" id="CP071091">
    <property type="protein sequence ID" value="QSQ11532.1"/>
    <property type="molecule type" value="Genomic_DNA"/>
</dbReference>
<accession>A0ABX7MYL9</accession>
<keyword evidence="3" id="KW-1185">Reference proteome</keyword>
<gene>
    <name evidence="2" type="ORF">JY572_24355</name>
</gene>
<dbReference type="Proteomes" id="UP000663090">
    <property type="component" value="Chromosome"/>
</dbReference>
<evidence type="ECO:0000313" key="2">
    <source>
        <dbReference type="EMBL" id="QSQ11532.1"/>
    </source>
</evidence>
<sequence>MFQGLHLLIPAKADPERDAVARAWEVGGGTVLRVDRFWSPPEVEPAKTRLYGNDTFCLVLAQKLGLTLESPVDDLLLSVDASWLGREVLGSTLAQVVTGPFPRFIKPQVPKLFRARVWNEPEALLEECRGVDPKTLVLSSEVVDVRAEARAWVLDGHVVTSALYEGEGNVSTARSFLDTVAGQTRLPPACVLDAAWVEGSGWVLLEANAAWGAGLNGCDASEAARCIAAASHT</sequence>
<dbReference type="RefSeq" id="WP_206713281.1">
    <property type="nucleotide sequence ID" value="NZ_CP071091.1"/>
</dbReference>
<evidence type="ECO:0000259" key="1">
    <source>
        <dbReference type="Pfam" id="PF18299"/>
    </source>
</evidence>
<dbReference type="InterPro" id="IPR041261">
    <property type="entry name" value="R2K_2"/>
</dbReference>
<feature type="domain" description="ATP-grasp" evidence="1">
    <location>
        <begin position="84"/>
        <end position="225"/>
    </location>
</feature>
<dbReference type="Pfam" id="PF18299">
    <property type="entry name" value="R2K_2"/>
    <property type="match status" value="1"/>
</dbReference>
<protein>
    <submittedName>
        <fullName evidence="2">ATP-grasp domain-containing protein</fullName>
    </submittedName>
</protein>
<evidence type="ECO:0000313" key="3">
    <source>
        <dbReference type="Proteomes" id="UP000663090"/>
    </source>
</evidence>
<reference evidence="2 3" key="1">
    <citation type="submission" date="2021-02" db="EMBL/GenBank/DDBJ databases">
        <title>De Novo genome assembly of isolated myxobacteria.</title>
        <authorList>
            <person name="Stevens D.C."/>
        </authorList>
    </citation>
    <scope>NUCLEOTIDE SEQUENCE [LARGE SCALE GENOMIC DNA]</scope>
    <source>
        <strain evidence="2 3">SCHIC003</strain>
    </source>
</reference>
<organism evidence="2 3">
    <name type="scientific">Myxococcus landrumensis</name>
    <dbReference type="NCBI Taxonomy" id="2813577"/>
    <lineage>
        <taxon>Bacteria</taxon>
        <taxon>Pseudomonadati</taxon>
        <taxon>Myxococcota</taxon>
        <taxon>Myxococcia</taxon>
        <taxon>Myxococcales</taxon>
        <taxon>Cystobacterineae</taxon>
        <taxon>Myxococcaceae</taxon>
        <taxon>Myxococcus</taxon>
    </lineage>
</organism>
<proteinExistence type="predicted"/>
<name>A0ABX7MYL9_9BACT</name>